<keyword evidence="2" id="KW-1185">Reference proteome</keyword>
<protein>
    <submittedName>
        <fullName evidence="1">Uncharacterized protein</fullName>
    </submittedName>
</protein>
<proteinExistence type="predicted"/>
<organism evidence="1 2">
    <name type="scientific">Brachionus plicatilis</name>
    <name type="common">Marine rotifer</name>
    <name type="synonym">Brachionus muelleri</name>
    <dbReference type="NCBI Taxonomy" id="10195"/>
    <lineage>
        <taxon>Eukaryota</taxon>
        <taxon>Metazoa</taxon>
        <taxon>Spiralia</taxon>
        <taxon>Gnathifera</taxon>
        <taxon>Rotifera</taxon>
        <taxon>Eurotatoria</taxon>
        <taxon>Monogononta</taxon>
        <taxon>Pseudotrocha</taxon>
        <taxon>Ploima</taxon>
        <taxon>Brachionidae</taxon>
        <taxon>Brachionus</taxon>
    </lineage>
</organism>
<reference evidence="1 2" key="1">
    <citation type="journal article" date="2018" name="Sci. Rep.">
        <title>Genomic signatures of local adaptation to the degree of environmental predictability in rotifers.</title>
        <authorList>
            <person name="Franch-Gras L."/>
            <person name="Hahn C."/>
            <person name="Garcia-Roger E.M."/>
            <person name="Carmona M.J."/>
            <person name="Serra M."/>
            <person name="Gomez A."/>
        </authorList>
    </citation>
    <scope>NUCLEOTIDE SEQUENCE [LARGE SCALE GENOMIC DNA]</scope>
    <source>
        <strain evidence="1">HYR1</strain>
    </source>
</reference>
<dbReference type="AlphaFoldDB" id="A0A3M7SD04"/>
<evidence type="ECO:0000313" key="2">
    <source>
        <dbReference type="Proteomes" id="UP000276133"/>
    </source>
</evidence>
<comment type="caution">
    <text evidence="1">The sequence shown here is derived from an EMBL/GenBank/DDBJ whole genome shotgun (WGS) entry which is preliminary data.</text>
</comment>
<evidence type="ECO:0000313" key="1">
    <source>
        <dbReference type="EMBL" id="RNA33651.1"/>
    </source>
</evidence>
<name>A0A3M7SD04_BRAPC</name>
<sequence>MLAKLGLNRSLELKYTRTWVQIPNFRIIIIIKLSKVEYRLRNFLEIYILSISEYHFRIPSRTPNDINLKPSNATSAPVI</sequence>
<dbReference type="EMBL" id="REGN01001607">
    <property type="protein sequence ID" value="RNA33651.1"/>
    <property type="molecule type" value="Genomic_DNA"/>
</dbReference>
<accession>A0A3M7SD04</accession>
<dbReference type="Proteomes" id="UP000276133">
    <property type="component" value="Unassembled WGS sequence"/>
</dbReference>
<gene>
    <name evidence="1" type="ORF">BpHYR1_019111</name>
</gene>